<protein>
    <submittedName>
        <fullName evidence="1">YlzJ-like protein</fullName>
    </submittedName>
</protein>
<name>A0A2T6BRH3_9BACL</name>
<reference evidence="1 2" key="1">
    <citation type="submission" date="2018-04" db="EMBL/GenBank/DDBJ databases">
        <title>Genomic Encyclopedia of Archaeal and Bacterial Type Strains, Phase II (KMG-II): from individual species to whole genera.</title>
        <authorList>
            <person name="Goeker M."/>
        </authorList>
    </citation>
    <scope>NUCLEOTIDE SEQUENCE [LARGE SCALE GENOMIC DNA]</scope>
    <source>
        <strain evidence="1 2">DSM 45787</strain>
    </source>
</reference>
<dbReference type="InterPro" id="IPR025619">
    <property type="entry name" value="YlzJ"/>
</dbReference>
<accession>A0A2T6BRH3</accession>
<organism evidence="1 2">
    <name type="scientific">Melghirimyces profundicolus</name>
    <dbReference type="NCBI Taxonomy" id="1242148"/>
    <lineage>
        <taxon>Bacteria</taxon>
        <taxon>Bacillati</taxon>
        <taxon>Bacillota</taxon>
        <taxon>Bacilli</taxon>
        <taxon>Bacillales</taxon>
        <taxon>Thermoactinomycetaceae</taxon>
        <taxon>Melghirimyces</taxon>
    </lineage>
</organism>
<sequence>MIHYSVIPAEFAWVDPSQEPETREVEVEGVSMLVEMTGSGEGRIVRLFSTDPRHYLDSRYQPGARIHVQP</sequence>
<dbReference type="RefSeq" id="WP_108024257.1">
    <property type="nucleotide sequence ID" value="NZ_QBKR01000015.1"/>
</dbReference>
<dbReference type="OrthoDB" id="1683573at2"/>
<dbReference type="Proteomes" id="UP000244240">
    <property type="component" value="Unassembled WGS sequence"/>
</dbReference>
<comment type="caution">
    <text evidence="1">The sequence shown here is derived from an EMBL/GenBank/DDBJ whole genome shotgun (WGS) entry which is preliminary data.</text>
</comment>
<gene>
    <name evidence="1" type="ORF">C8P63_11540</name>
</gene>
<dbReference type="AlphaFoldDB" id="A0A2T6BRH3"/>
<dbReference type="Pfam" id="PF14035">
    <property type="entry name" value="YlzJ"/>
    <property type="match status" value="1"/>
</dbReference>
<evidence type="ECO:0000313" key="2">
    <source>
        <dbReference type="Proteomes" id="UP000244240"/>
    </source>
</evidence>
<proteinExistence type="predicted"/>
<evidence type="ECO:0000313" key="1">
    <source>
        <dbReference type="EMBL" id="PTX58642.1"/>
    </source>
</evidence>
<dbReference type="EMBL" id="QBKR01000015">
    <property type="protein sequence ID" value="PTX58642.1"/>
    <property type="molecule type" value="Genomic_DNA"/>
</dbReference>
<keyword evidence="2" id="KW-1185">Reference proteome</keyword>